<protein>
    <recommendedName>
        <fullName evidence="1">TfuA-like core domain-containing protein</fullName>
    </recommendedName>
</protein>
<feature type="domain" description="TfuA-like core" evidence="1">
    <location>
        <begin position="52"/>
        <end position="168"/>
    </location>
</feature>
<dbReference type="AlphaFoldDB" id="A0A2K8QL79"/>
<keyword evidence="3" id="KW-1185">Reference proteome</keyword>
<evidence type="ECO:0000313" key="3">
    <source>
        <dbReference type="Proteomes" id="UP000231901"/>
    </source>
</evidence>
<dbReference type="InterPro" id="IPR012924">
    <property type="entry name" value="TfuA_core"/>
</dbReference>
<dbReference type="Proteomes" id="UP000231901">
    <property type="component" value="Chromosome"/>
</dbReference>
<dbReference type="RefSeq" id="WP_100849072.1">
    <property type="nucleotide sequence ID" value="NZ_BMJF01000004.1"/>
</dbReference>
<sequence>MLFSPKRKPIVFGGPSVSTIKQRDDIIEYRPPIQGGELAALTGSGRPVLIVDGLFGTKMSVTVVECLEFIQAGGLLLGCSSMGALRAADCYTAGMVGVGQIFQGYIMGYYHSDADVALRYHSGSYEEITLSWVHIDHITRHLVMQKQFSSLTARLILAKVRSISWYERYIDRVVEIIRSFSPQIKDSELRALFSDDALHPKKNDAQLAINYLTQFYLARREQ</sequence>
<evidence type="ECO:0000313" key="2">
    <source>
        <dbReference type="EMBL" id="ATZ93490.1"/>
    </source>
</evidence>
<organism evidence="2 3">
    <name type="scientific">Dickeya fangzhongdai</name>
    <dbReference type="NCBI Taxonomy" id="1778540"/>
    <lineage>
        <taxon>Bacteria</taxon>
        <taxon>Pseudomonadati</taxon>
        <taxon>Pseudomonadota</taxon>
        <taxon>Gammaproteobacteria</taxon>
        <taxon>Enterobacterales</taxon>
        <taxon>Pectobacteriaceae</taxon>
        <taxon>Dickeya</taxon>
    </lineage>
</organism>
<dbReference type="Pfam" id="PF07812">
    <property type="entry name" value="TfuA"/>
    <property type="match status" value="1"/>
</dbReference>
<dbReference type="EMBL" id="CP025003">
    <property type="protein sequence ID" value="ATZ93490.1"/>
    <property type="molecule type" value="Genomic_DNA"/>
</dbReference>
<evidence type="ECO:0000259" key="1">
    <source>
        <dbReference type="Pfam" id="PF07812"/>
    </source>
</evidence>
<dbReference type="KEGG" id="dfn:CVE23_05575"/>
<dbReference type="GeneID" id="66563809"/>
<proteinExistence type="predicted"/>
<accession>A0A2K8QL79</accession>
<gene>
    <name evidence="2" type="ORF">CVE23_05575</name>
</gene>
<reference evidence="3" key="1">
    <citation type="journal article" date="2018" name="Genome Announc.">
        <title>Complete genome sequence of a Dickeya fangzhongdai type strain causing bleeding canker of pear tree trunks.</title>
        <authorList>
            <person name="Zhao Y."/>
            <person name="Tian Y."/>
            <person name="Li X."/>
            <person name="Hu B."/>
        </authorList>
    </citation>
    <scope>NUCLEOTIDE SEQUENCE [LARGE SCALE GENOMIC DNA]</scope>
    <source>
        <strain evidence="3">DSM 101947</strain>
    </source>
</reference>
<name>A0A2K8QL79_9GAMM</name>